<dbReference type="STRING" id="29421.B2M20_02530"/>
<name>A0A1V4I2D9_NITVU</name>
<sequence length="91" mass="9880">MNGWICEKGAVPNAIISETGLIALLIGQTVAEVERDLIIETLRACNGNRTRAAKTLAIAVRTLRNKLNEYEAKGLDIPAPVHGESELITNR</sequence>
<protein>
    <submittedName>
        <fullName evidence="2">Fis family transcriptional regulator</fullName>
    </submittedName>
</protein>
<dbReference type="Gene3D" id="1.10.10.60">
    <property type="entry name" value="Homeodomain-like"/>
    <property type="match status" value="1"/>
</dbReference>
<dbReference type="OrthoDB" id="5624883at2"/>
<dbReference type="Pfam" id="PF02954">
    <property type="entry name" value="HTH_8"/>
    <property type="match status" value="1"/>
</dbReference>
<dbReference type="InterPro" id="IPR002197">
    <property type="entry name" value="HTH_Fis"/>
</dbReference>
<dbReference type="GO" id="GO:0043565">
    <property type="term" value="F:sequence-specific DNA binding"/>
    <property type="evidence" value="ECO:0007669"/>
    <property type="project" value="InterPro"/>
</dbReference>
<dbReference type="PRINTS" id="PR01590">
    <property type="entry name" value="HTHFIS"/>
</dbReference>
<organism evidence="2 3">
    <name type="scientific">Nitrobacter vulgaris</name>
    <dbReference type="NCBI Taxonomy" id="29421"/>
    <lineage>
        <taxon>Bacteria</taxon>
        <taxon>Pseudomonadati</taxon>
        <taxon>Pseudomonadota</taxon>
        <taxon>Alphaproteobacteria</taxon>
        <taxon>Hyphomicrobiales</taxon>
        <taxon>Nitrobacteraceae</taxon>
        <taxon>Nitrobacter</taxon>
    </lineage>
</organism>
<evidence type="ECO:0000313" key="3">
    <source>
        <dbReference type="Proteomes" id="UP000189940"/>
    </source>
</evidence>
<dbReference type="SUPFAM" id="SSF46689">
    <property type="entry name" value="Homeodomain-like"/>
    <property type="match status" value="1"/>
</dbReference>
<keyword evidence="3" id="KW-1185">Reference proteome</keyword>
<dbReference type="EMBL" id="MWPQ01000005">
    <property type="protein sequence ID" value="OPH84386.1"/>
    <property type="molecule type" value="Genomic_DNA"/>
</dbReference>
<comment type="caution">
    <text evidence="2">The sequence shown here is derived from an EMBL/GenBank/DDBJ whole genome shotgun (WGS) entry which is preliminary data.</text>
</comment>
<dbReference type="InterPro" id="IPR009057">
    <property type="entry name" value="Homeodomain-like_sf"/>
</dbReference>
<dbReference type="AlphaFoldDB" id="A0A1V4I2D9"/>
<accession>A0A1V4I2D9</accession>
<dbReference type="RefSeq" id="WP_079445524.1">
    <property type="nucleotide sequence ID" value="NZ_JAVDPZ010000045.1"/>
</dbReference>
<evidence type="ECO:0000313" key="2">
    <source>
        <dbReference type="EMBL" id="OPH84386.1"/>
    </source>
</evidence>
<reference evidence="2 3" key="1">
    <citation type="submission" date="2017-02" db="EMBL/GenBank/DDBJ databases">
        <title>Genome sequence of the nitrite-oxidizing bacterium Nitrobacter vulgaris strain Ab1.</title>
        <authorList>
            <person name="Mellbye B.L."/>
            <person name="Davis E.W."/>
            <person name="Spieck E."/>
            <person name="Chang J.H."/>
            <person name="Bottomley P.J."/>
            <person name="Sayavedra-Soto L.A."/>
        </authorList>
    </citation>
    <scope>NUCLEOTIDE SEQUENCE [LARGE SCALE GENOMIC DNA]</scope>
    <source>
        <strain evidence="2 3">Ab1</strain>
    </source>
</reference>
<dbReference type="Proteomes" id="UP000189940">
    <property type="component" value="Unassembled WGS sequence"/>
</dbReference>
<evidence type="ECO:0000259" key="1">
    <source>
        <dbReference type="Pfam" id="PF02954"/>
    </source>
</evidence>
<feature type="domain" description="DNA binding HTH" evidence="1">
    <location>
        <begin position="29"/>
        <end position="70"/>
    </location>
</feature>
<proteinExistence type="predicted"/>
<gene>
    <name evidence="2" type="ORF">B2M20_02530</name>
</gene>